<feature type="region of interest" description="Disordered" evidence="1">
    <location>
        <begin position="999"/>
        <end position="1054"/>
    </location>
</feature>
<dbReference type="PANTHER" id="PTHR21529">
    <property type="entry name" value="MAMMARY TURMOR VIRUS RECEPTOR HOMOLOG 1, 2 MTVR1, 2"/>
    <property type="match status" value="1"/>
</dbReference>
<reference evidence="2" key="1">
    <citation type="submission" date="2014-09" db="EMBL/GenBank/DDBJ databases">
        <authorList>
            <person name="Magalhaes I.L.F."/>
            <person name="Oliveira U."/>
            <person name="Santos F.R."/>
            <person name="Vidigal T.H.D.A."/>
            <person name="Brescovit A.D."/>
            <person name="Santos A.J."/>
        </authorList>
    </citation>
    <scope>NUCLEOTIDE SEQUENCE</scope>
    <source>
        <tissue evidence="2">Shoot tissue taken approximately 20 cm above the soil surface</tissue>
    </source>
</reference>
<name>A0A0A9EZP8_ARUDO</name>
<dbReference type="InterPro" id="IPR039904">
    <property type="entry name" value="TRANK1"/>
</dbReference>
<dbReference type="PANTHER" id="PTHR21529:SF4">
    <property type="entry name" value="TPR AND ANKYRIN REPEAT-CONTAINING PROTEIN 1"/>
    <property type="match status" value="1"/>
</dbReference>
<protein>
    <submittedName>
        <fullName evidence="2">Uncharacterized protein</fullName>
    </submittedName>
</protein>
<evidence type="ECO:0000256" key="1">
    <source>
        <dbReference type="SAM" id="MobiDB-lite"/>
    </source>
</evidence>
<evidence type="ECO:0000313" key="2">
    <source>
        <dbReference type="EMBL" id="JAE04449.1"/>
    </source>
</evidence>
<organism evidence="2">
    <name type="scientific">Arundo donax</name>
    <name type="common">Giant reed</name>
    <name type="synonym">Donax arundinaceus</name>
    <dbReference type="NCBI Taxonomy" id="35708"/>
    <lineage>
        <taxon>Eukaryota</taxon>
        <taxon>Viridiplantae</taxon>
        <taxon>Streptophyta</taxon>
        <taxon>Embryophyta</taxon>
        <taxon>Tracheophyta</taxon>
        <taxon>Spermatophyta</taxon>
        <taxon>Magnoliopsida</taxon>
        <taxon>Liliopsida</taxon>
        <taxon>Poales</taxon>
        <taxon>Poaceae</taxon>
        <taxon>PACMAD clade</taxon>
        <taxon>Arundinoideae</taxon>
        <taxon>Arundineae</taxon>
        <taxon>Arundo</taxon>
    </lineage>
</organism>
<accession>A0A0A9EZP8</accession>
<proteinExistence type="predicted"/>
<sequence length="1054" mass="120531">MGQASLQKASEIYESIDMHEKAATCYIKLGDYKRAGMVYMEKCGTSRLEDAGDCFAITECWSQAAEVYFRAKCYKKCLSSCSKGKLLSLGLEFLRQLDKENLCENVNSSEVAAVKKTYLENCALHYFERGDIKHMMPFVKAFDSLDHIRAFLNSRNLMDELLSTEMEMGNFLEAAVIAKHKGDVLLEVNMLEKAELFENATQLLLLHVTVNSLWVSHSRGWPPKSFAEKEKLLAKVKEMAKEVSECYLCFACLEADALSDAHKSLTRLTYNLLESRKCGNLFTELISARSIIDVHLQSQTSGCNFELEPVYEDERCYHDMLARNLISPVTLACVWNHWRSIVVKALMHLHHSEYPKSNDSATLCDDLCVKYFGLRKDGDDRYMVLNMDSTWLSKTGRSSLQQDGNRFRLDALQFQSCAHDFLMNELSYVGFSVLKKLESFVETRLEQASSPYARWRIITIIYEIAKFLKESEFAMPKYSEKLRNFFILCERHFFELLSLAWRDETTKSFLCILDTPAAFGLIADALGSHLGPANKLTHGHLGRITMLLLLTARLDEMLISRLMHYLDRDSEWAEFFESLKRFIDSGVGRSPLISKFKLALEFTLNASRRDQPDYISPLCYVDLMESLAFLSSSYLVLNGFMFCTKSVLIKMLKSRACKDYLGACLVSSVDSQDLDLDRKELSSGRFISLSIRSLLRNKCMIQEWFRKTSTPTNSYVPILLRLVVMLYMVTLTLPRGDCYEVSSFLMKFRVFENLPWEFSEKIISALQMNSRTRNNFIRKFADALAAIGNRLVVLGSPKGRTICRDLNAYIVSCGDLSDVKGVMALLCPEEPNVVKQESPMQEEIKSDGNKIFNVTSGNLPHASAQDNKMESGFELRLIDDNIPFWEKFEVFRVFMLGGQKDARFIIQFLRTALSWLEQRGSPNNIDAQLLEEIRHICSQFEEQSLREKRACLTVEDLYSMWKDGENKLQKIISFLRTERATVEESDRSAEAAAAVQFHTDRDDEWSECSENEPDTGGTAVEPTKEEATAVCSTSKHKAQKQNKKKSRKKRKSKK</sequence>
<feature type="compositionally biased region" description="Acidic residues" evidence="1">
    <location>
        <begin position="1002"/>
        <end position="1013"/>
    </location>
</feature>
<dbReference type="AlphaFoldDB" id="A0A0A9EZP8"/>
<reference evidence="2" key="2">
    <citation type="journal article" date="2015" name="Data Brief">
        <title>Shoot transcriptome of the giant reed, Arundo donax.</title>
        <authorList>
            <person name="Barrero R.A."/>
            <person name="Guerrero F.D."/>
            <person name="Moolhuijzen P."/>
            <person name="Goolsby J.A."/>
            <person name="Tidwell J."/>
            <person name="Bellgard S.E."/>
            <person name="Bellgard M.I."/>
        </authorList>
    </citation>
    <scope>NUCLEOTIDE SEQUENCE</scope>
    <source>
        <tissue evidence="2">Shoot tissue taken approximately 20 cm above the soil surface</tissue>
    </source>
</reference>
<dbReference type="EMBL" id="GBRH01193447">
    <property type="protein sequence ID" value="JAE04449.1"/>
    <property type="molecule type" value="Transcribed_RNA"/>
</dbReference>
<feature type="compositionally biased region" description="Basic residues" evidence="1">
    <location>
        <begin position="1034"/>
        <end position="1054"/>
    </location>
</feature>